<dbReference type="Pfam" id="PF01341">
    <property type="entry name" value="Glyco_hydro_6"/>
    <property type="match status" value="1"/>
</dbReference>
<proteinExistence type="inferred from homology"/>
<keyword evidence="3" id="KW-0472">Membrane</keyword>
<dbReference type="GO" id="GO:0016787">
    <property type="term" value="F:hydrolase activity"/>
    <property type="evidence" value="ECO:0007669"/>
    <property type="project" value="UniProtKB-KW"/>
</dbReference>
<sequence>MEQGGNLEVAEKVAPRHRRPQRVSTPMIVGLAVVVALVACGLTIALTSGGESDGNNTAKPKPSVSIDPDNPLSGKTFYVNPQNPAAQNYRQLKNAGNTADAEQLNKIASRPIAEWLASDDGQTTERVTALAAEADKAGQTAVMTVYFVPDRDCGQYSSGGAADAASYKTYIDEISTGLTGHDAVIVLEPDAIAHTLDGCITDEGQIKERLGLLTYALTTLKKNPEVRVYVDAGNASWIKDLDRMVAALKQVGVNQADGFALNVSNFETTDASVDYGNQLSDALEGEHFVIDTSRNGNGPYTETTDDQKWCNPPGRALGTPPTSDTGIPKVDAFLWVKQPGDSDGACRDGEPAAGQWWPEYALSLAKAST</sequence>
<evidence type="ECO:0000256" key="1">
    <source>
        <dbReference type="RuleBase" id="RU361186"/>
    </source>
</evidence>
<dbReference type="Proteomes" id="UP001501676">
    <property type="component" value="Unassembled WGS sequence"/>
</dbReference>
<comment type="caution">
    <text evidence="4">The sequence shown here is derived from an EMBL/GenBank/DDBJ whole genome shotgun (WGS) entry which is preliminary data.</text>
</comment>
<gene>
    <name evidence="4" type="ORF">GCM10020369_52440</name>
</gene>
<keyword evidence="1" id="KW-0624">Polysaccharide degradation</keyword>
<dbReference type="PANTHER" id="PTHR34876:SF4">
    <property type="entry name" value="1,4-BETA-D-GLUCAN CELLOBIOHYDROLASE C-RELATED"/>
    <property type="match status" value="1"/>
</dbReference>
<feature type="transmembrane region" description="Helical" evidence="3">
    <location>
        <begin position="26"/>
        <end position="46"/>
    </location>
</feature>
<dbReference type="Gene3D" id="3.20.20.40">
    <property type="entry name" value="1, 4-beta cellobiohydrolase"/>
    <property type="match status" value="1"/>
</dbReference>
<keyword evidence="1" id="KW-0119">Carbohydrate metabolism</keyword>
<evidence type="ECO:0000313" key="4">
    <source>
        <dbReference type="EMBL" id="GAA3392086.1"/>
    </source>
</evidence>
<keyword evidence="5" id="KW-1185">Reference proteome</keyword>
<keyword evidence="1 4" id="KW-0378">Hydrolase</keyword>
<reference evidence="5" key="1">
    <citation type="journal article" date="2019" name="Int. J. Syst. Evol. Microbiol.">
        <title>The Global Catalogue of Microorganisms (GCM) 10K type strain sequencing project: providing services to taxonomists for standard genome sequencing and annotation.</title>
        <authorList>
            <consortium name="The Broad Institute Genomics Platform"/>
            <consortium name="The Broad Institute Genome Sequencing Center for Infectious Disease"/>
            <person name="Wu L."/>
            <person name="Ma J."/>
        </authorList>
    </citation>
    <scope>NUCLEOTIDE SEQUENCE [LARGE SCALE GENOMIC DNA]</scope>
    <source>
        <strain evidence="5">JCM 9458</strain>
    </source>
</reference>
<keyword evidence="1" id="KW-0326">Glycosidase</keyword>
<keyword evidence="1" id="KW-0136">Cellulose degradation</keyword>
<keyword evidence="3" id="KW-0812">Transmembrane</keyword>
<name>A0ABP6T4I7_9ACTN</name>
<evidence type="ECO:0000313" key="5">
    <source>
        <dbReference type="Proteomes" id="UP001501676"/>
    </source>
</evidence>
<evidence type="ECO:0000256" key="2">
    <source>
        <dbReference type="SAM" id="MobiDB-lite"/>
    </source>
</evidence>
<dbReference type="InterPro" id="IPR036434">
    <property type="entry name" value="Beta_cellobiohydrolase_sf"/>
</dbReference>
<dbReference type="SUPFAM" id="SSF51989">
    <property type="entry name" value="Glycosyl hydrolases family 6, cellulases"/>
    <property type="match status" value="1"/>
</dbReference>
<protein>
    <recommendedName>
        <fullName evidence="1">Glucanase</fullName>
        <ecNumber evidence="1">3.2.1.-</ecNumber>
    </recommendedName>
</protein>
<dbReference type="PRINTS" id="PR00733">
    <property type="entry name" value="GLHYDRLASE6"/>
</dbReference>
<dbReference type="EC" id="3.2.1.-" evidence="1"/>
<dbReference type="PIRSF" id="PIRSF001100">
    <property type="entry name" value="Beta_cellobiohydrolase"/>
    <property type="match status" value="1"/>
</dbReference>
<feature type="compositionally biased region" description="Polar residues" evidence="2">
    <location>
        <begin position="49"/>
        <end position="58"/>
    </location>
</feature>
<organism evidence="4 5">
    <name type="scientific">Cryptosporangium minutisporangium</name>
    <dbReference type="NCBI Taxonomy" id="113569"/>
    <lineage>
        <taxon>Bacteria</taxon>
        <taxon>Bacillati</taxon>
        <taxon>Actinomycetota</taxon>
        <taxon>Actinomycetes</taxon>
        <taxon>Cryptosporangiales</taxon>
        <taxon>Cryptosporangiaceae</taxon>
        <taxon>Cryptosporangium</taxon>
    </lineage>
</organism>
<dbReference type="InterPro" id="IPR016288">
    <property type="entry name" value="Beta_cellobiohydrolase"/>
</dbReference>
<accession>A0ABP6T4I7</accession>
<feature type="region of interest" description="Disordered" evidence="2">
    <location>
        <begin position="49"/>
        <end position="80"/>
    </location>
</feature>
<dbReference type="PANTHER" id="PTHR34876">
    <property type="match status" value="1"/>
</dbReference>
<feature type="region of interest" description="Disordered" evidence="2">
    <location>
        <begin position="1"/>
        <end position="20"/>
    </location>
</feature>
<evidence type="ECO:0000256" key="3">
    <source>
        <dbReference type="SAM" id="Phobius"/>
    </source>
</evidence>
<keyword evidence="3" id="KW-1133">Transmembrane helix</keyword>
<dbReference type="EMBL" id="BAAAYN010000036">
    <property type="protein sequence ID" value="GAA3392086.1"/>
    <property type="molecule type" value="Genomic_DNA"/>
</dbReference>
<comment type="similarity">
    <text evidence="1">Belongs to the glycosyl hydrolase family 6.</text>
</comment>